<dbReference type="PANTHER" id="PTHR37984:SF5">
    <property type="entry name" value="PROTEIN NYNRIN-LIKE"/>
    <property type="match status" value="1"/>
</dbReference>
<proteinExistence type="predicted"/>
<gene>
    <name evidence="2" type="ORF">AYI69_g7841</name>
</gene>
<dbReference type="GO" id="GO:0003676">
    <property type="term" value="F:nucleic acid binding"/>
    <property type="evidence" value="ECO:0007669"/>
    <property type="project" value="InterPro"/>
</dbReference>
<evidence type="ECO:0000313" key="2">
    <source>
        <dbReference type="EMBL" id="OMJ16423.1"/>
    </source>
</evidence>
<dbReference type="AlphaFoldDB" id="A0A1R1XP83"/>
<evidence type="ECO:0000259" key="1">
    <source>
        <dbReference type="PROSITE" id="PS50994"/>
    </source>
</evidence>
<dbReference type="EMBL" id="LSSM01003905">
    <property type="protein sequence ID" value="OMJ16423.1"/>
    <property type="molecule type" value="Genomic_DNA"/>
</dbReference>
<dbReference type="PROSITE" id="PS50994">
    <property type="entry name" value="INTEGRASE"/>
    <property type="match status" value="1"/>
</dbReference>
<name>A0A1R1XP83_9FUNG</name>
<reference evidence="3" key="1">
    <citation type="submission" date="2017-01" db="EMBL/GenBank/DDBJ databases">
        <authorList>
            <person name="Wang Y."/>
            <person name="White M."/>
            <person name="Kvist S."/>
            <person name="Moncalvo J.-M."/>
        </authorList>
    </citation>
    <scope>NUCLEOTIDE SEQUENCE [LARGE SCALE GENOMIC DNA]</scope>
    <source>
        <strain evidence="3">ID-206-W2</strain>
    </source>
</reference>
<dbReference type="InterPro" id="IPR001584">
    <property type="entry name" value="Integrase_cat-core"/>
</dbReference>
<sequence>MSGYPIAIPTESATAHSALKCMLDIIAYFGIPKVFKSDRNPFSSILIKEKAKELGFVIQLNPAYQPEWVGAVERLNSTIRYALTKSIIENKRNWEKYLFGILYGLRTRISARTKESPYFMIFGVAPRLPLEATEPIIDNINSDLRKEELSYVQLLRRKKKQKERKGSVKSIFKIGDLVMLLNENLRKKNITSKFKVRYRGPYKIIKTFHHGMYQILDERKKKKLVHVSRLVEFHKGIQTFENGVSLGAPQLIAKQLI</sequence>
<dbReference type="PANTHER" id="PTHR37984">
    <property type="entry name" value="PROTEIN CBG26694"/>
    <property type="match status" value="1"/>
</dbReference>
<dbReference type="InterPro" id="IPR050951">
    <property type="entry name" value="Retrovirus_Pol_polyprotein"/>
</dbReference>
<dbReference type="GO" id="GO:0005634">
    <property type="term" value="C:nucleus"/>
    <property type="evidence" value="ECO:0007669"/>
    <property type="project" value="UniProtKB-ARBA"/>
</dbReference>
<dbReference type="Gene3D" id="3.30.420.10">
    <property type="entry name" value="Ribonuclease H-like superfamily/Ribonuclease H"/>
    <property type="match status" value="1"/>
</dbReference>
<protein>
    <submittedName>
        <fullName evidence="2">Retrovirus-related Pol polyprotein from transposon</fullName>
    </submittedName>
</protein>
<feature type="domain" description="Integrase catalytic" evidence="1">
    <location>
        <begin position="1"/>
        <end position="125"/>
    </location>
</feature>
<dbReference type="InterPro" id="IPR012337">
    <property type="entry name" value="RNaseH-like_sf"/>
</dbReference>
<dbReference type="SUPFAM" id="SSF53098">
    <property type="entry name" value="Ribonuclease H-like"/>
    <property type="match status" value="1"/>
</dbReference>
<evidence type="ECO:0000313" key="3">
    <source>
        <dbReference type="Proteomes" id="UP000187429"/>
    </source>
</evidence>
<accession>A0A1R1XP83</accession>
<keyword evidence="3" id="KW-1185">Reference proteome</keyword>
<dbReference type="InterPro" id="IPR036397">
    <property type="entry name" value="RNaseH_sf"/>
</dbReference>
<organism evidence="2 3">
    <name type="scientific">Smittium culicis</name>
    <dbReference type="NCBI Taxonomy" id="133412"/>
    <lineage>
        <taxon>Eukaryota</taxon>
        <taxon>Fungi</taxon>
        <taxon>Fungi incertae sedis</taxon>
        <taxon>Zoopagomycota</taxon>
        <taxon>Kickxellomycotina</taxon>
        <taxon>Harpellomycetes</taxon>
        <taxon>Harpellales</taxon>
        <taxon>Legeriomycetaceae</taxon>
        <taxon>Smittium</taxon>
    </lineage>
</organism>
<dbReference type="GO" id="GO:0015074">
    <property type="term" value="P:DNA integration"/>
    <property type="evidence" value="ECO:0007669"/>
    <property type="project" value="InterPro"/>
</dbReference>
<dbReference type="Proteomes" id="UP000187429">
    <property type="component" value="Unassembled WGS sequence"/>
</dbReference>
<comment type="caution">
    <text evidence="2">The sequence shown here is derived from an EMBL/GenBank/DDBJ whole genome shotgun (WGS) entry which is preliminary data.</text>
</comment>
<dbReference type="OrthoDB" id="446925at2759"/>